<dbReference type="InParanoid" id="A0A1Y2G9F0"/>
<dbReference type="Proteomes" id="UP000193648">
    <property type="component" value="Unassembled WGS sequence"/>
</dbReference>
<reference evidence="1 2" key="1">
    <citation type="submission" date="2016-07" db="EMBL/GenBank/DDBJ databases">
        <title>Pervasive Adenine N6-methylation of Active Genes in Fungi.</title>
        <authorList>
            <consortium name="DOE Joint Genome Institute"/>
            <person name="Mondo S.J."/>
            <person name="Dannebaum R.O."/>
            <person name="Kuo R.C."/>
            <person name="Labutti K."/>
            <person name="Haridas S."/>
            <person name="Kuo A."/>
            <person name="Salamov A."/>
            <person name="Ahrendt S.R."/>
            <person name="Lipzen A."/>
            <person name="Sullivan W."/>
            <person name="Andreopoulos W.B."/>
            <person name="Clum A."/>
            <person name="Lindquist E."/>
            <person name="Daum C."/>
            <person name="Ramamoorthy G.K."/>
            <person name="Gryganskyi A."/>
            <person name="Culley D."/>
            <person name="Magnuson J.K."/>
            <person name="James T.Y."/>
            <person name="O'Malley M.A."/>
            <person name="Stajich J.E."/>
            <person name="Spatafora J.W."/>
            <person name="Visel A."/>
            <person name="Grigoriev I.V."/>
        </authorList>
    </citation>
    <scope>NUCLEOTIDE SEQUENCE [LARGE SCALE GENOMIC DNA]</scope>
    <source>
        <strain evidence="1 2">NRRL 3116</strain>
    </source>
</reference>
<evidence type="ECO:0000313" key="1">
    <source>
        <dbReference type="EMBL" id="ORZ01827.1"/>
    </source>
</evidence>
<gene>
    <name evidence="1" type="ORF">BCR41DRAFT_401469</name>
</gene>
<keyword evidence="2" id="KW-1185">Reference proteome</keyword>
<name>A0A1Y2G9F0_9FUNG</name>
<accession>A0A1Y2G9F0</accession>
<dbReference type="AlphaFoldDB" id="A0A1Y2G9F0"/>
<proteinExistence type="predicted"/>
<dbReference type="OrthoDB" id="2373926at2759"/>
<dbReference type="RefSeq" id="XP_021876124.1">
    <property type="nucleotide sequence ID" value="XM_022029223.1"/>
</dbReference>
<protein>
    <submittedName>
        <fullName evidence="1">Uncharacterized protein</fullName>
    </submittedName>
</protein>
<organism evidence="1 2">
    <name type="scientific">Lobosporangium transversale</name>
    <dbReference type="NCBI Taxonomy" id="64571"/>
    <lineage>
        <taxon>Eukaryota</taxon>
        <taxon>Fungi</taxon>
        <taxon>Fungi incertae sedis</taxon>
        <taxon>Mucoromycota</taxon>
        <taxon>Mortierellomycotina</taxon>
        <taxon>Mortierellomycetes</taxon>
        <taxon>Mortierellales</taxon>
        <taxon>Mortierellaceae</taxon>
        <taxon>Lobosporangium</taxon>
    </lineage>
</organism>
<dbReference type="EMBL" id="MCFF01000063">
    <property type="protein sequence ID" value="ORZ01827.1"/>
    <property type="molecule type" value="Genomic_DNA"/>
</dbReference>
<evidence type="ECO:0000313" key="2">
    <source>
        <dbReference type="Proteomes" id="UP000193648"/>
    </source>
</evidence>
<comment type="caution">
    <text evidence="1">The sequence shown here is derived from an EMBL/GenBank/DDBJ whole genome shotgun (WGS) entry which is preliminary data.</text>
</comment>
<sequence length="196" mass="21830">MSTISLHQTSRHAILVIHTSNIDPLSVSATVEHKEKEQISLKYCSQAQVSHTWTIQPVLHIPGTTITTATATTTRLIQDCTHSVSAENLVIKIIKTQQPIEWQGLLLKREYKAYSSHNSSFHEKDQDSTDTTALFRFATSSNTECYQNKLRSTQLWDSLREQGQLGVVGNIQAKKVPGTNSIRMSADLVPSKQSLA</sequence>
<dbReference type="GeneID" id="33571066"/>